<evidence type="ECO:0000313" key="1">
    <source>
        <dbReference type="EMBL" id="KAF3536194.1"/>
    </source>
</evidence>
<proteinExistence type="predicted"/>
<evidence type="ECO:0000313" key="2">
    <source>
        <dbReference type="Proteomes" id="UP000712600"/>
    </source>
</evidence>
<dbReference type="Proteomes" id="UP000712600">
    <property type="component" value="Unassembled WGS sequence"/>
</dbReference>
<protein>
    <submittedName>
        <fullName evidence="1">Uncharacterized protein</fullName>
    </submittedName>
</protein>
<dbReference type="EMBL" id="QGKX02001290">
    <property type="protein sequence ID" value="KAF3536194.1"/>
    <property type="molecule type" value="Genomic_DNA"/>
</dbReference>
<accession>A0A8S9QDE6</accession>
<sequence>HLRYERNLRLHNSVASSPPIIFKTIDRLIRNILLARKNFKSFKNLMQVWLKHS</sequence>
<organism evidence="1 2">
    <name type="scientific">Brassica cretica</name>
    <name type="common">Mustard</name>
    <dbReference type="NCBI Taxonomy" id="69181"/>
    <lineage>
        <taxon>Eukaryota</taxon>
        <taxon>Viridiplantae</taxon>
        <taxon>Streptophyta</taxon>
        <taxon>Embryophyta</taxon>
        <taxon>Tracheophyta</taxon>
        <taxon>Spermatophyta</taxon>
        <taxon>Magnoliopsida</taxon>
        <taxon>eudicotyledons</taxon>
        <taxon>Gunneridae</taxon>
        <taxon>Pentapetalae</taxon>
        <taxon>rosids</taxon>
        <taxon>malvids</taxon>
        <taxon>Brassicales</taxon>
        <taxon>Brassicaceae</taxon>
        <taxon>Brassiceae</taxon>
        <taxon>Brassica</taxon>
    </lineage>
</organism>
<feature type="non-terminal residue" evidence="1">
    <location>
        <position position="1"/>
    </location>
</feature>
<dbReference type="AlphaFoldDB" id="A0A8S9QDE6"/>
<comment type="caution">
    <text evidence="1">The sequence shown here is derived from an EMBL/GenBank/DDBJ whole genome shotgun (WGS) entry which is preliminary data.</text>
</comment>
<gene>
    <name evidence="1" type="ORF">F2Q69_00020824</name>
</gene>
<reference evidence="1" key="1">
    <citation type="submission" date="2019-12" db="EMBL/GenBank/DDBJ databases">
        <title>Genome sequencing and annotation of Brassica cretica.</title>
        <authorList>
            <person name="Studholme D.J."/>
            <person name="Sarris P."/>
        </authorList>
    </citation>
    <scope>NUCLEOTIDE SEQUENCE</scope>
    <source>
        <strain evidence="1">PFS-109/04</strain>
        <tissue evidence="1">Leaf</tissue>
    </source>
</reference>
<name>A0A8S9QDE6_BRACR</name>